<dbReference type="GeneID" id="101460428"/>
<evidence type="ECO:0000259" key="16">
    <source>
        <dbReference type="Pfam" id="PF15924"/>
    </source>
</evidence>
<dbReference type="Proteomes" id="UP000606786">
    <property type="component" value="Unassembled WGS sequence"/>
</dbReference>
<dbReference type="Pfam" id="PF00534">
    <property type="entry name" value="Glycos_transf_1"/>
    <property type="match status" value="1"/>
</dbReference>
<evidence type="ECO:0000256" key="13">
    <source>
        <dbReference type="ARBA" id="ARBA00045128"/>
    </source>
</evidence>
<keyword evidence="11 14" id="KW-0472">Membrane</keyword>
<dbReference type="AlphaFoldDB" id="W8BI12"/>
<evidence type="ECO:0000313" key="18">
    <source>
        <dbReference type="EMBL" id="JAC00916.1"/>
    </source>
</evidence>
<protein>
    <recommendedName>
        <fullName evidence="5 14">GDP-Man:Man(3)GlcNAc(2)-PP-Dol alpha-1,2-mannosyltransferase</fullName>
        <ecNumber evidence="4 14">2.4.1.131</ecNumber>
    </recommendedName>
</protein>
<keyword evidence="6 14" id="KW-0328">Glycosyltransferase</keyword>
<evidence type="ECO:0000256" key="3">
    <source>
        <dbReference type="ARBA" id="ARBA00009481"/>
    </source>
</evidence>
<comment type="similarity">
    <text evidence="3 14">Belongs to the glycosyltransferase group 1 family. Glycosyltransferase 4 subfamily.</text>
</comment>
<comment type="subcellular location">
    <subcellularLocation>
        <location evidence="1">Endoplasmic reticulum membrane</location>
        <topology evidence="1">Single-pass membrane protein</topology>
    </subcellularLocation>
</comment>
<dbReference type="CTD" id="440138"/>
<dbReference type="InterPro" id="IPR031814">
    <property type="entry name" value="ALG11_N"/>
</dbReference>
<dbReference type="FunFam" id="3.40.50.2000:FF:000227">
    <property type="entry name" value="Alpha-1,2-mannosyltransferase"/>
    <property type="match status" value="1"/>
</dbReference>
<comment type="function">
    <text evidence="13">GDP-Man:Man(3)GlcNAc(2)-PP-Dol alpha-1,2-mannosyltransferase that operates in the biosynthetic pathway of dolichol-linked oligosaccharides, the glycan precursors employed in protein asparagine (N)-glycosylation. The assembly of dolichol-linked oligosaccharides begins on the cytosolic side of the endoplasmic reticulum membrane and finishes in its lumen. The sequential addition of sugars to dolichol pyrophosphate produces dolichol-linked oligosaccharides containing fourteen sugars, including two GlcNAcs, nine mannoses and three glucoses. Once assembled, the oligosaccharide is transferred from the lipid to nascent proteins by oligosaccharyltransferases. Catalyzes, on the cytoplasmic face of the endoplasmic reticulum, the addition of the fourth and fifth mannose residues to the dolichol-linked oligosaccharide chain, to produce Man(5)GlcNAc(2)-PP-dolichol core oligosaccharide. Man(5)GlcNAc(2)-PP-dolichol is a substrate for ALG3, the following enzyme in the biosynthetic pathway.</text>
</comment>
<evidence type="ECO:0000256" key="11">
    <source>
        <dbReference type="ARBA" id="ARBA00023136"/>
    </source>
</evidence>
<evidence type="ECO:0000256" key="10">
    <source>
        <dbReference type="ARBA" id="ARBA00022989"/>
    </source>
</evidence>
<dbReference type="PANTHER" id="PTHR45919">
    <property type="entry name" value="GDP-MAN:MAN(3)GLCNAC(2)-PP-DOL ALPHA-1,2-MANNOSYLTRANSFERASE"/>
    <property type="match status" value="1"/>
</dbReference>
<sequence length="474" mass="54475">MFTIIFGILVSILAVLAVSLLSLRNWLRSCKRKLKGSFDGTVNIGIFHPYCNAGGGGERVLWCAVRALQAKYDNIKIVIYTGDIDSSPNSILEKVQGTFNINVDKQNTSFVYLKRRMLVEAKLYPYFTLLGQSLGSIILGLEALCRFPPDIYIDTTGYAFTLPLFRYIGDCKVGCYVHYPTISIDMLRRVQQREYCHNNQTYVVRNPFVTWMKVVYYRIFAKIYSWVGQCSDTIMVNSTWTENHIRDLWGVPFKTHRVYPPCEVKHLKELKRNENSDKIIILSIGQFRPEKDHPLQLQALYELRTLLSRKEELWDKVQLVIVGSCRNDSDYERLKNMQDLSKHLSLENSVEFKVNVHFQELLQLYQKSSIGIHTMWNEHFGIGIVECMAAGMIMIAHRSGGPLLDIIETSEGSQNGYLATSALEYANCILSIIYNSKELNDTIRNAARSSVERFSEEEFEVNFLRAVTPLFNET</sequence>
<dbReference type="Gene3D" id="3.40.50.2000">
    <property type="entry name" value="Glycogen Phosphorylase B"/>
    <property type="match status" value="1"/>
</dbReference>
<organism evidence="18">
    <name type="scientific">Ceratitis capitata</name>
    <name type="common">Mediterranean fruit fly</name>
    <name type="synonym">Tephritis capitata</name>
    <dbReference type="NCBI Taxonomy" id="7213"/>
    <lineage>
        <taxon>Eukaryota</taxon>
        <taxon>Metazoa</taxon>
        <taxon>Ecdysozoa</taxon>
        <taxon>Arthropoda</taxon>
        <taxon>Hexapoda</taxon>
        <taxon>Insecta</taxon>
        <taxon>Pterygota</taxon>
        <taxon>Neoptera</taxon>
        <taxon>Endopterygota</taxon>
        <taxon>Diptera</taxon>
        <taxon>Brachycera</taxon>
        <taxon>Muscomorpha</taxon>
        <taxon>Tephritoidea</taxon>
        <taxon>Tephritidae</taxon>
        <taxon>Ceratitis</taxon>
        <taxon>Ceratitis</taxon>
    </lineage>
</organism>
<evidence type="ECO:0000256" key="9">
    <source>
        <dbReference type="ARBA" id="ARBA00022824"/>
    </source>
</evidence>
<dbReference type="OrthoDB" id="2276068at2759"/>
<feature type="transmembrane region" description="Helical" evidence="14">
    <location>
        <begin position="6"/>
        <end position="27"/>
    </location>
</feature>
<evidence type="ECO:0000256" key="2">
    <source>
        <dbReference type="ARBA" id="ARBA00004922"/>
    </source>
</evidence>
<reference evidence="17" key="3">
    <citation type="submission" date="2020-11" db="EMBL/GenBank/DDBJ databases">
        <authorList>
            <person name="Whitehead M."/>
        </authorList>
    </citation>
    <scope>NUCLEOTIDE SEQUENCE</scope>
    <source>
        <strain evidence="17">EGII</strain>
    </source>
</reference>
<proteinExistence type="evidence at transcript level"/>
<evidence type="ECO:0000256" key="4">
    <source>
        <dbReference type="ARBA" id="ARBA00012645"/>
    </source>
</evidence>
<evidence type="ECO:0000256" key="8">
    <source>
        <dbReference type="ARBA" id="ARBA00022692"/>
    </source>
</evidence>
<comment type="pathway">
    <text evidence="2 14">Protein modification; protein glycosylation.</text>
</comment>
<keyword evidence="8 14" id="KW-0812">Transmembrane</keyword>
<feature type="domain" description="ALG11 mannosyltransferase N-terminal" evidence="16">
    <location>
        <begin position="43"/>
        <end position="249"/>
    </location>
</feature>
<evidence type="ECO:0000256" key="5">
    <source>
        <dbReference type="ARBA" id="ARBA00022018"/>
    </source>
</evidence>
<evidence type="ECO:0000259" key="15">
    <source>
        <dbReference type="Pfam" id="PF00534"/>
    </source>
</evidence>
<keyword evidence="19" id="KW-1185">Reference proteome</keyword>
<reference evidence="18" key="2">
    <citation type="journal article" date="2014" name="BMC Genomics">
        <title>A genomic perspective to assessing quality of mass-reared SIT flies used in Mediterranean fruit fly (Ceratitis capitata) eradication in California.</title>
        <authorList>
            <person name="Calla B."/>
            <person name="Hall B."/>
            <person name="Hou S."/>
            <person name="Geib S.M."/>
        </authorList>
    </citation>
    <scope>NUCLEOTIDE SEQUENCE</scope>
</reference>
<name>W8BI12_CERCA</name>
<dbReference type="GO" id="GO:0004377">
    <property type="term" value="F:GDP-Man:Man(3)GlcNAc(2)-PP-Dol alpha-1,2-mannosyltransferase activity"/>
    <property type="evidence" value="ECO:0007669"/>
    <property type="project" value="UniProtKB-UniRule"/>
</dbReference>
<gene>
    <name evidence="18" type="primary">ALG11</name>
    <name evidence="17" type="ORF">CCAP1982_LOCUS11789</name>
</gene>
<dbReference type="SUPFAM" id="SSF53756">
    <property type="entry name" value="UDP-Glycosyltransferase/glycogen phosphorylase"/>
    <property type="match status" value="1"/>
</dbReference>
<keyword evidence="9 14" id="KW-0256">Endoplasmic reticulum</keyword>
<dbReference type="EMBL" id="GAMC01005640">
    <property type="protein sequence ID" value="JAC00916.1"/>
    <property type="molecule type" value="mRNA"/>
</dbReference>
<evidence type="ECO:0000256" key="14">
    <source>
        <dbReference type="RuleBase" id="RU367051"/>
    </source>
</evidence>
<reference evidence="18" key="1">
    <citation type="submission" date="2013-07" db="EMBL/GenBank/DDBJ databases">
        <authorList>
            <person name="Geib S."/>
        </authorList>
    </citation>
    <scope>NUCLEOTIDE SEQUENCE</scope>
</reference>
<dbReference type="CDD" id="cd03806">
    <property type="entry name" value="GT4_ALG11-like"/>
    <property type="match status" value="1"/>
</dbReference>
<keyword evidence="10 14" id="KW-1133">Transmembrane helix</keyword>
<evidence type="ECO:0000313" key="19">
    <source>
        <dbReference type="Proteomes" id="UP000606786"/>
    </source>
</evidence>
<dbReference type="InterPro" id="IPR001296">
    <property type="entry name" value="Glyco_trans_1"/>
</dbReference>
<dbReference type="InterPro" id="IPR038013">
    <property type="entry name" value="ALG11"/>
</dbReference>
<evidence type="ECO:0000256" key="12">
    <source>
        <dbReference type="ARBA" id="ARBA00045065"/>
    </source>
</evidence>
<evidence type="ECO:0000313" key="17">
    <source>
        <dbReference type="EMBL" id="CAD7003328.1"/>
    </source>
</evidence>
<dbReference type="GO" id="GO:0006487">
    <property type="term" value="P:protein N-linked glycosylation"/>
    <property type="evidence" value="ECO:0007669"/>
    <property type="project" value="TreeGrafter"/>
</dbReference>
<feature type="domain" description="Glycosyl transferase family 1" evidence="15">
    <location>
        <begin position="271"/>
        <end position="447"/>
    </location>
</feature>
<dbReference type="UniPathway" id="UPA00378"/>
<dbReference type="EC" id="2.4.1.131" evidence="4 14"/>
<dbReference type="EMBL" id="CAJHJT010000034">
    <property type="protein sequence ID" value="CAD7003328.1"/>
    <property type="molecule type" value="Genomic_DNA"/>
</dbReference>
<evidence type="ECO:0000256" key="7">
    <source>
        <dbReference type="ARBA" id="ARBA00022679"/>
    </source>
</evidence>
<dbReference type="PANTHER" id="PTHR45919:SF1">
    <property type="entry name" value="GDP-MAN:MAN(3)GLCNAC(2)-PP-DOL ALPHA-1,2-MANNOSYLTRANSFERASE"/>
    <property type="match status" value="1"/>
</dbReference>
<dbReference type="Pfam" id="PF15924">
    <property type="entry name" value="ALG11_N"/>
    <property type="match status" value="1"/>
</dbReference>
<feature type="transmembrane region" description="Helical" evidence="14">
    <location>
        <begin position="123"/>
        <end position="141"/>
    </location>
</feature>
<evidence type="ECO:0000256" key="1">
    <source>
        <dbReference type="ARBA" id="ARBA00004389"/>
    </source>
</evidence>
<dbReference type="GO" id="GO:0005789">
    <property type="term" value="C:endoplasmic reticulum membrane"/>
    <property type="evidence" value="ECO:0007669"/>
    <property type="project" value="UniProtKB-SubCell"/>
</dbReference>
<evidence type="ECO:0000256" key="6">
    <source>
        <dbReference type="ARBA" id="ARBA00022676"/>
    </source>
</evidence>
<accession>W8BI12</accession>
<dbReference type="KEGG" id="ccat:101460428"/>
<keyword evidence="7 14" id="KW-0808">Transferase</keyword>
<comment type="catalytic activity">
    <reaction evidence="12 14">
        <text>an alpha-D-Man-(1-&gt;3)-[alpha-D-Man-(1-&gt;6)]-beta-D-Man-(1-&gt;4)-beta-D-GlcNAc-(1-&gt;4)-alpha-D-GlcNAc-diphospho-di-trans,poly-cis-dolichol + 2 GDP-alpha-D-mannose = an alpha-D-Man-(1-&gt;2)-alpha-D-Man-(1-&gt;2)-alpha-D-Man-(1-&gt;3)-[alpha-D-Man-(1-&gt;6)]-beta-D-Man-(1-&gt;4)-beta-D-GlcNAc-(1-&gt;4)-alpha-D-GlcNAc-diphospho-di-trans,poly-cis-dolichol + 2 GDP + 2 H(+)</text>
        <dbReference type="Rhea" id="RHEA:29523"/>
        <dbReference type="Rhea" id="RHEA-COMP:19515"/>
        <dbReference type="Rhea" id="RHEA-COMP:19516"/>
        <dbReference type="ChEBI" id="CHEBI:15378"/>
        <dbReference type="ChEBI" id="CHEBI:57527"/>
        <dbReference type="ChEBI" id="CHEBI:58189"/>
        <dbReference type="ChEBI" id="CHEBI:132511"/>
        <dbReference type="ChEBI" id="CHEBI:132515"/>
        <dbReference type="EC" id="2.4.1.131"/>
    </reaction>
    <physiologicalReaction direction="left-to-right" evidence="12 14">
        <dbReference type="Rhea" id="RHEA:29524"/>
    </physiologicalReaction>
</comment>